<dbReference type="EMBL" id="CAKP01000043">
    <property type="protein sequence ID" value="CCJ32992.1"/>
    <property type="molecule type" value="Genomic_DNA"/>
</dbReference>
<dbReference type="RefSeq" id="WP_008908266.1">
    <property type="nucleotide sequence ID" value="NZ_CAKP01000043.1"/>
</dbReference>
<dbReference type="Proteomes" id="UP000007652">
    <property type="component" value="Unassembled WGS sequence"/>
</dbReference>
<organism evidence="2 3">
    <name type="scientific">Caloramator australicus RC3</name>
    <dbReference type="NCBI Taxonomy" id="857293"/>
    <lineage>
        <taxon>Bacteria</taxon>
        <taxon>Bacillati</taxon>
        <taxon>Bacillota</taxon>
        <taxon>Clostridia</taxon>
        <taxon>Eubacteriales</taxon>
        <taxon>Clostridiaceae</taxon>
        <taxon>Caloramator</taxon>
    </lineage>
</organism>
<dbReference type="AlphaFoldDB" id="I7LII2"/>
<dbReference type="STRING" id="857293.CAAU_0908"/>
<name>I7LII2_9CLOT</name>
<dbReference type="eggNOG" id="ENOG5031NJV">
    <property type="taxonomic scope" value="Bacteria"/>
</dbReference>
<reference evidence="2 3" key="1">
    <citation type="journal article" date="2011" name="J. Bacteriol.">
        <title>Draft genome sequence of Caloramator australicus strain RC3T, a thermoanaerobe from the Great Artesian Basin of Australia.</title>
        <authorList>
            <person name="Ogg C.D."/>
            <person name="Patel B.K.C."/>
        </authorList>
    </citation>
    <scope>NUCLEOTIDE SEQUENCE [LARGE SCALE GENOMIC DNA]</scope>
    <source>
        <strain evidence="2 3">RC3</strain>
    </source>
</reference>
<dbReference type="Gene3D" id="3.40.50.10400">
    <property type="entry name" value="Hypothetical protein PA1492"/>
    <property type="match status" value="1"/>
</dbReference>
<evidence type="ECO:0000313" key="3">
    <source>
        <dbReference type="Proteomes" id="UP000007652"/>
    </source>
</evidence>
<gene>
    <name evidence="2" type="ORF">CAAU_0908</name>
</gene>
<dbReference type="Pfam" id="PF24963">
    <property type="entry name" value="DUF7768"/>
    <property type="match status" value="1"/>
</dbReference>
<sequence>MKHEKLVYICSPLKGDVEKNILRAKRYCRFAYSKGFIPIAPHIIFTSFLDDDNQDERQDGMQMGLKLLLKCHEIWVFGDVVSEGMVIEIKMAKNYRIPIRRFNAFCDEVEGDILCLKTME</sequence>
<proteinExistence type="predicted"/>
<accession>I7LII2</accession>
<evidence type="ECO:0000313" key="2">
    <source>
        <dbReference type="EMBL" id="CCJ32992.1"/>
    </source>
</evidence>
<comment type="caution">
    <text evidence="2">The sequence shown here is derived from an EMBL/GenBank/DDBJ whole genome shotgun (WGS) entry which is preliminary data.</text>
</comment>
<feature type="domain" description="DUF7768" evidence="1">
    <location>
        <begin position="5"/>
        <end position="102"/>
    </location>
</feature>
<dbReference type="InterPro" id="IPR056670">
    <property type="entry name" value="DUF7768"/>
</dbReference>
<dbReference type="OrthoDB" id="9807423at2"/>
<keyword evidence="3" id="KW-1185">Reference proteome</keyword>
<protein>
    <recommendedName>
        <fullName evidence="1">DUF7768 domain-containing protein</fullName>
    </recommendedName>
</protein>
<evidence type="ECO:0000259" key="1">
    <source>
        <dbReference type="Pfam" id="PF24963"/>
    </source>
</evidence>